<comment type="caution">
    <text evidence="2">The sequence shown here is derived from an EMBL/GenBank/DDBJ whole genome shotgun (WGS) entry which is preliminary data.</text>
</comment>
<evidence type="ECO:0000256" key="1">
    <source>
        <dbReference type="SAM" id="Phobius"/>
    </source>
</evidence>
<gene>
    <name evidence="2" type="ORF">JJQ90_25620</name>
</gene>
<sequence length="316" mass="34042">MPNFDGGHYFLTALVPIRGDLCADPRTDATVTSHLHELRATLAALPTALQTPATEKIGLNSPFARGNRTHFARFAILDDVAFNGRGQRDPIAVALGLGKQPSVADPVDRLPCSYLIFVADFDAPDGSQAALDDYLAHLWQIMEPELRNIFGHCDGHARLTDAAGFSGLIRACQVETTMPFNDYWQGAPPLTPLPLKRLLLPALVAAGALVLGLLIGIFAQGWLWLSLAGLVALPVALWWAYSRVMAAAAVPFPMAPRSDLPSVLKALYLQQQVTRFAIDTQGADPATLHAAFGDFLARHRPEDAAAPTQRPGVVKC</sequence>
<name>A0ABS6HHA7_9PROT</name>
<dbReference type="RefSeq" id="WP_216879149.1">
    <property type="nucleotide sequence ID" value="NZ_JAERQM010000012.1"/>
</dbReference>
<keyword evidence="1" id="KW-0812">Transmembrane</keyword>
<protein>
    <submittedName>
        <fullName evidence="2">Uncharacterized protein</fullName>
    </submittedName>
</protein>
<proteinExistence type="predicted"/>
<evidence type="ECO:0000313" key="3">
    <source>
        <dbReference type="Proteomes" id="UP000689967"/>
    </source>
</evidence>
<dbReference type="EMBL" id="JAERQM010000012">
    <property type="protein sequence ID" value="MBU8547122.1"/>
    <property type="molecule type" value="Genomic_DNA"/>
</dbReference>
<accession>A0ABS6HHA7</accession>
<organism evidence="2 3">
    <name type="scientific">Falsiroseomonas oleicola</name>
    <dbReference type="NCBI Taxonomy" id="2801474"/>
    <lineage>
        <taxon>Bacteria</taxon>
        <taxon>Pseudomonadati</taxon>
        <taxon>Pseudomonadota</taxon>
        <taxon>Alphaproteobacteria</taxon>
        <taxon>Acetobacterales</taxon>
        <taxon>Roseomonadaceae</taxon>
        <taxon>Falsiroseomonas</taxon>
    </lineage>
</organism>
<feature type="transmembrane region" description="Helical" evidence="1">
    <location>
        <begin position="198"/>
        <end position="217"/>
    </location>
</feature>
<dbReference type="Proteomes" id="UP000689967">
    <property type="component" value="Unassembled WGS sequence"/>
</dbReference>
<feature type="transmembrane region" description="Helical" evidence="1">
    <location>
        <begin position="223"/>
        <end position="241"/>
    </location>
</feature>
<evidence type="ECO:0000313" key="2">
    <source>
        <dbReference type="EMBL" id="MBU8547122.1"/>
    </source>
</evidence>
<keyword evidence="1" id="KW-1133">Transmembrane helix</keyword>
<keyword evidence="3" id="KW-1185">Reference proteome</keyword>
<keyword evidence="1" id="KW-0472">Membrane</keyword>
<reference evidence="2 3" key="1">
    <citation type="submission" date="2021-01" db="EMBL/GenBank/DDBJ databases">
        <title>Roseomonas sp. nov, a bacterium isolated from an oil production mixture in Yumen Oilfield.</title>
        <authorList>
            <person name="Wu D."/>
        </authorList>
    </citation>
    <scope>NUCLEOTIDE SEQUENCE [LARGE SCALE GENOMIC DNA]</scope>
    <source>
        <strain evidence="2 3">ROY-5-3</strain>
    </source>
</reference>